<name>A0ABR1ZWJ1_9ROSI</name>
<keyword evidence="2" id="KW-1185">Reference proteome</keyword>
<protein>
    <submittedName>
        <fullName evidence="1">Uncharacterized protein</fullName>
    </submittedName>
</protein>
<reference evidence="1 2" key="1">
    <citation type="journal article" date="2024" name="G3 (Bethesda)">
        <title>Genome assembly of Hibiscus sabdariffa L. provides insights into metabolisms of medicinal natural products.</title>
        <authorList>
            <person name="Kim T."/>
        </authorList>
    </citation>
    <scope>NUCLEOTIDE SEQUENCE [LARGE SCALE GENOMIC DNA]</scope>
    <source>
        <strain evidence="1">TK-2024</strain>
        <tissue evidence="1">Old leaves</tissue>
    </source>
</reference>
<proteinExistence type="predicted"/>
<sequence length="94" mass="10276">MATSPLSMSGPALEVILHNESNDYLNLSGQIEWSGSEHPPKSLPEKTSVKFNAGNSKVGVVYTIKNDIKWIIAWSNLTGESNKVYIDIIDGNVD</sequence>
<gene>
    <name evidence="1" type="ORF">V6N12_046238</name>
</gene>
<dbReference type="EMBL" id="JBBPBM010001323">
    <property type="protein sequence ID" value="KAK8485084.1"/>
    <property type="molecule type" value="Genomic_DNA"/>
</dbReference>
<evidence type="ECO:0000313" key="1">
    <source>
        <dbReference type="EMBL" id="KAK8485084.1"/>
    </source>
</evidence>
<accession>A0ABR1ZWJ1</accession>
<dbReference type="Proteomes" id="UP001472677">
    <property type="component" value="Unassembled WGS sequence"/>
</dbReference>
<comment type="caution">
    <text evidence="1">The sequence shown here is derived from an EMBL/GenBank/DDBJ whole genome shotgun (WGS) entry which is preliminary data.</text>
</comment>
<evidence type="ECO:0000313" key="2">
    <source>
        <dbReference type="Proteomes" id="UP001472677"/>
    </source>
</evidence>
<organism evidence="1 2">
    <name type="scientific">Hibiscus sabdariffa</name>
    <name type="common">roselle</name>
    <dbReference type="NCBI Taxonomy" id="183260"/>
    <lineage>
        <taxon>Eukaryota</taxon>
        <taxon>Viridiplantae</taxon>
        <taxon>Streptophyta</taxon>
        <taxon>Embryophyta</taxon>
        <taxon>Tracheophyta</taxon>
        <taxon>Spermatophyta</taxon>
        <taxon>Magnoliopsida</taxon>
        <taxon>eudicotyledons</taxon>
        <taxon>Gunneridae</taxon>
        <taxon>Pentapetalae</taxon>
        <taxon>rosids</taxon>
        <taxon>malvids</taxon>
        <taxon>Malvales</taxon>
        <taxon>Malvaceae</taxon>
        <taxon>Malvoideae</taxon>
        <taxon>Hibiscus</taxon>
    </lineage>
</organism>